<evidence type="ECO:0000313" key="3">
    <source>
        <dbReference type="Proteomes" id="UP000237752"/>
    </source>
</evidence>
<reference evidence="2 3" key="1">
    <citation type="submission" date="2018-03" db="EMBL/GenBank/DDBJ databases">
        <title>Genomic Encyclopedia of Archaeal and Bacterial Type Strains, Phase II (KMG-II): from individual species to whole genera.</title>
        <authorList>
            <person name="Goeker M."/>
        </authorList>
    </citation>
    <scope>NUCLEOTIDE SEQUENCE [LARGE SCALE GENOMIC DNA]</scope>
    <source>
        <strain evidence="2 3">DSM 100065</strain>
    </source>
</reference>
<protein>
    <submittedName>
        <fullName evidence="2">Methyltransferase family protein</fullName>
    </submittedName>
</protein>
<dbReference type="CDD" id="cd02440">
    <property type="entry name" value="AdoMet_MTases"/>
    <property type="match status" value="1"/>
</dbReference>
<accession>A0A2T1A587</accession>
<dbReference type="InterPro" id="IPR007848">
    <property type="entry name" value="Small_mtfrase_dom"/>
</dbReference>
<dbReference type="GO" id="GO:0008170">
    <property type="term" value="F:N-methyltransferase activity"/>
    <property type="evidence" value="ECO:0007669"/>
    <property type="project" value="UniProtKB-ARBA"/>
</dbReference>
<keyword evidence="2" id="KW-0489">Methyltransferase</keyword>
<name>A0A2T1A587_9ACTN</name>
<dbReference type="SUPFAM" id="SSF53335">
    <property type="entry name" value="S-adenosyl-L-methionine-dependent methyltransferases"/>
    <property type="match status" value="1"/>
</dbReference>
<feature type="domain" description="Methyltransferase small" evidence="1">
    <location>
        <begin position="125"/>
        <end position="220"/>
    </location>
</feature>
<dbReference type="Proteomes" id="UP000237752">
    <property type="component" value="Unassembled WGS sequence"/>
</dbReference>
<comment type="caution">
    <text evidence="2">The sequence shown here is derived from an EMBL/GenBank/DDBJ whole genome shotgun (WGS) entry which is preliminary data.</text>
</comment>
<dbReference type="GO" id="GO:0032259">
    <property type="term" value="P:methylation"/>
    <property type="evidence" value="ECO:0007669"/>
    <property type="project" value="UniProtKB-KW"/>
</dbReference>
<sequence length="447" mass="48277">MPDLGSDRRRLGTELSAALAVAGREPVTARTCWQLFTQGDPVRYADVCAALGEDVTDLARRRGLLTPIDDAEFVRSTACIAQVELPNLTAWVASDFGWQDLEPAYVGGPGNAALTLAKAMVPSPGAGLGVDMGTGSGALAVMLAGGFDDVIVTDVNPRALAYAELTAALNELQWQCRLGSFTAALPLNPEPTYIVSNPPFVLGNPDHTNQFRDALDGARQPFRLVEELSQVLADGGVGQFLANWAYLAGEDDPVNSLLTHATDHDCDIVVIERAMVDLPTYVDLWTEERGGRHRAWVDRLAEAGVRAIGTGIVTVRRRRSGDPFFAVQRHTEESTATFGASLGRWLDRLRLTDSAAGLTEEVVLKAAPYVVEPDGQFTFVRVDDELGLRLLTDDHGLESEVLPILQQCHTPRAVADIAVSKLSRAEIIEAVEWYVEVGLLEPVASAR</sequence>
<dbReference type="Gene3D" id="3.40.50.150">
    <property type="entry name" value="Vaccinia Virus protein VP39"/>
    <property type="match status" value="1"/>
</dbReference>
<dbReference type="EMBL" id="PVUE01000002">
    <property type="protein sequence ID" value="PRZ43647.1"/>
    <property type="molecule type" value="Genomic_DNA"/>
</dbReference>
<dbReference type="InterPro" id="IPR002052">
    <property type="entry name" value="DNA_methylase_N6_adenine_CS"/>
</dbReference>
<dbReference type="PROSITE" id="PS00092">
    <property type="entry name" value="N6_MTASE"/>
    <property type="match status" value="1"/>
</dbReference>
<keyword evidence="2" id="KW-0808">Transferase</keyword>
<gene>
    <name evidence="2" type="ORF">CLV47_102338</name>
</gene>
<proteinExistence type="predicted"/>
<evidence type="ECO:0000313" key="2">
    <source>
        <dbReference type="EMBL" id="PRZ43647.1"/>
    </source>
</evidence>
<organism evidence="2 3">
    <name type="scientific">Antricoccus suffuscus</name>
    <dbReference type="NCBI Taxonomy" id="1629062"/>
    <lineage>
        <taxon>Bacteria</taxon>
        <taxon>Bacillati</taxon>
        <taxon>Actinomycetota</taxon>
        <taxon>Actinomycetes</taxon>
        <taxon>Geodermatophilales</taxon>
        <taxon>Antricoccaceae</taxon>
        <taxon>Antricoccus</taxon>
    </lineage>
</organism>
<dbReference type="Pfam" id="PF05175">
    <property type="entry name" value="MTS"/>
    <property type="match status" value="1"/>
</dbReference>
<dbReference type="GO" id="GO:0003676">
    <property type="term" value="F:nucleic acid binding"/>
    <property type="evidence" value="ECO:0007669"/>
    <property type="project" value="InterPro"/>
</dbReference>
<keyword evidence="3" id="KW-1185">Reference proteome</keyword>
<dbReference type="InterPro" id="IPR029063">
    <property type="entry name" value="SAM-dependent_MTases_sf"/>
</dbReference>
<dbReference type="AlphaFoldDB" id="A0A2T1A587"/>
<dbReference type="GO" id="GO:0008757">
    <property type="term" value="F:S-adenosylmethionine-dependent methyltransferase activity"/>
    <property type="evidence" value="ECO:0007669"/>
    <property type="project" value="UniProtKB-ARBA"/>
</dbReference>
<evidence type="ECO:0000259" key="1">
    <source>
        <dbReference type="Pfam" id="PF05175"/>
    </source>
</evidence>